<dbReference type="Pfam" id="PF22768">
    <property type="entry name" value="SPP1_Dit"/>
    <property type="match status" value="1"/>
</dbReference>
<dbReference type="InterPro" id="IPR054738">
    <property type="entry name" value="Siphovirus-type_tail_C"/>
</dbReference>
<dbReference type="InterPro" id="IPR008841">
    <property type="entry name" value="Siphovirus-type_tail_N"/>
</dbReference>
<feature type="domain" description="Siphovirus-type tail component C-terminal" evidence="2">
    <location>
        <begin position="394"/>
        <end position="470"/>
    </location>
</feature>
<dbReference type="InterPro" id="IPR006520">
    <property type="entry name" value="Dit_BPSPP_N"/>
</dbReference>
<dbReference type="AlphaFoldDB" id="A0A800MU95"/>
<organism evidence="3 4">
    <name type="scientific">Cytobacillus firmus</name>
    <name type="common">Bacillus firmus</name>
    <dbReference type="NCBI Taxonomy" id="1399"/>
    <lineage>
        <taxon>Bacteria</taxon>
        <taxon>Bacillati</taxon>
        <taxon>Bacillota</taxon>
        <taxon>Bacilli</taxon>
        <taxon>Bacillales</taxon>
        <taxon>Bacillaceae</taxon>
        <taxon>Cytobacillus</taxon>
    </lineage>
</organism>
<reference evidence="3 4" key="1">
    <citation type="journal article" date="2020" name="G3 (Bethesda)">
        <title>Whole Genome Sequencing and Comparative Genomics of Two Nematicidal Bacillus Strains Reveals a Wide Range of Possible Virulence Factors.</title>
        <authorList>
            <person name="Susic N."/>
            <person name="Janezic S."/>
            <person name="Rupnik M."/>
            <person name="Geric Stare B."/>
        </authorList>
    </citation>
    <scope>NUCLEOTIDE SEQUENCE [LARGE SCALE GENOMIC DNA]</scope>
    <source>
        <strain evidence="3 4">I-1582</strain>
    </source>
</reference>
<comment type="caution">
    <text evidence="3">The sequence shown here is derived from an EMBL/GenBank/DDBJ whole genome shotgun (WGS) entry which is preliminary data.</text>
</comment>
<dbReference type="RefSeq" id="WP_236564719.1">
    <property type="nucleotide sequence ID" value="NZ_JBALOT010000066.1"/>
</dbReference>
<evidence type="ECO:0000313" key="3">
    <source>
        <dbReference type="EMBL" id="KAF0822507.1"/>
    </source>
</evidence>
<accession>A0A800MU95</accession>
<proteinExistence type="predicted"/>
<dbReference type="Gene3D" id="2.40.30.200">
    <property type="match status" value="1"/>
</dbReference>
<evidence type="ECO:0000259" key="2">
    <source>
        <dbReference type="Pfam" id="PF22768"/>
    </source>
</evidence>
<dbReference type="EMBL" id="VDEM01000055">
    <property type="protein sequence ID" value="KAF0822507.1"/>
    <property type="molecule type" value="Genomic_DNA"/>
</dbReference>
<protein>
    <submittedName>
        <fullName evidence="3">Uncharacterized protein</fullName>
    </submittedName>
</protein>
<gene>
    <name evidence="3" type="ORF">KIS1582_3724</name>
</gene>
<evidence type="ECO:0000259" key="1">
    <source>
        <dbReference type="Pfam" id="PF05709"/>
    </source>
</evidence>
<dbReference type="Proteomes" id="UP000465778">
    <property type="component" value="Unassembled WGS sequence"/>
</dbReference>
<sequence>MLSFNRIIKPYLQLERGKRRSIFAPLRRNLVTVPGMPGAYLESTDTEIRIIQQPVFIEGKDKYDLRKLEEDLAAWLITDKPAELIFPDEPDRVYYAVVDGSLDIEDIARFGKGTITFICPDPYKYGGRLISSINPAEPAVLVNEGSAPTKPIFRFSILQPTTFIDIISDDDYMSIGQPVGVNDPPFNPRTRRFNDEMKTTVGWGEAFIQPDGGAKVGAMTILGSGEEFGATDYGSGSAWHGPMLQKTFDPCSDYFIRVRFNVRTNKSNQRARGEMYLLTTNGNQIGKISAVIRDTSMRATIEVRLQNGLKVHYPVNRINAFEKGFYGFVSILKEGSKFTFDIGVERDTGYGFEVTHKETHYFDDINGDYQLPLSGVVAHVSNWNTAPLPYRARLRSVVVEQVNQGEGIPYIVQPGDEVIIDFKREVILINDEPRTDLKDFGANYFSLPPGENVIVLNPPDAFDAEVEWRDCYK</sequence>
<feature type="domain" description="Siphovirus-type tail component RIFT-related" evidence="1">
    <location>
        <begin position="12"/>
        <end position="119"/>
    </location>
</feature>
<name>A0A800MU95_CYTFI</name>
<dbReference type="NCBIfam" id="TIGR01633">
    <property type="entry name" value="phi3626_gp14_N"/>
    <property type="match status" value="1"/>
</dbReference>
<dbReference type="Gene3D" id="2.60.120.860">
    <property type="match status" value="1"/>
</dbReference>
<evidence type="ECO:0000313" key="4">
    <source>
        <dbReference type="Proteomes" id="UP000465778"/>
    </source>
</evidence>
<dbReference type="Pfam" id="PF05709">
    <property type="entry name" value="Sipho_tail"/>
    <property type="match status" value="1"/>
</dbReference>